<organism evidence="2 3">
    <name type="scientific">Acrobeloides nanus</name>
    <dbReference type="NCBI Taxonomy" id="290746"/>
    <lineage>
        <taxon>Eukaryota</taxon>
        <taxon>Metazoa</taxon>
        <taxon>Ecdysozoa</taxon>
        <taxon>Nematoda</taxon>
        <taxon>Chromadorea</taxon>
        <taxon>Rhabditida</taxon>
        <taxon>Tylenchina</taxon>
        <taxon>Cephalobomorpha</taxon>
        <taxon>Cephaloboidea</taxon>
        <taxon>Cephalobidae</taxon>
        <taxon>Acrobeloides</taxon>
    </lineage>
</organism>
<sequence>MLVNSWLILRLEAVLLLILFVGSLHESCAKAAPPSAWNNGVGLWGKRSFYEEAPEGARLLVKRPEDSWNKLNSLWGKRSSWQSAHGLWGKRSSSEFARTRRSTIELIPIHLSP</sequence>
<name>A0A914D6G5_9BILA</name>
<proteinExistence type="predicted"/>
<evidence type="ECO:0000313" key="2">
    <source>
        <dbReference type="Proteomes" id="UP000887540"/>
    </source>
</evidence>
<protein>
    <submittedName>
        <fullName evidence="3">Uncharacterized protein</fullName>
    </submittedName>
</protein>
<evidence type="ECO:0000256" key="1">
    <source>
        <dbReference type="SAM" id="SignalP"/>
    </source>
</evidence>
<dbReference type="Proteomes" id="UP000887540">
    <property type="component" value="Unplaced"/>
</dbReference>
<feature type="signal peptide" evidence="1">
    <location>
        <begin position="1"/>
        <end position="31"/>
    </location>
</feature>
<dbReference type="WBParaSite" id="ACRNAN_scaffold1886.g19105.t1">
    <property type="protein sequence ID" value="ACRNAN_scaffold1886.g19105.t1"/>
    <property type="gene ID" value="ACRNAN_scaffold1886.g19105"/>
</dbReference>
<accession>A0A914D6G5</accession>
<keyword evidence="2" id="KW-1185">Reference proteome</keyword>
<dbReference type="AlphaFoldDB" id="A0A914D6G5"/>
<evidence type="ECO:0000313" key="3">
    <source>
        <dbReference type="WBParaSite" id="ACRNAN_scaffold1886.g19105.t1"/>
    </source>
</evidence>
<feature type="chain" id="PRO_5037847285" evidence="1">
    <location>
        <begin position="32"/>
        <end position="113"/>
    </location>
</feature>
<keyword evidence="1" id="KW-0732">Signal</keyword>
<reference evidence="3" key="1">
    <citation type="submission" date="2022-11" db="UniProtKB">
        <authorList>
            <consortium name="WormBaseParasite"/>
        </authorList>
    </citation>
    <scope>IDENTIFICATION</scope>
</reference>